<protein>
    <submittedName>
        <fullName evidence="1">Heptaprenyl diphosphate synthase component 1</fullName>
    </submittedName>
</protein>
<organism evidence="1 2">
    <name type="scientific">Exiguobacterium alkaliphilum</name>
    <dbReference type="NCBI Taxonomy" id="1428684"/>
    <lineage>
        <taxon>Bacteria</taxon>
        <taxon>Bacillati</taxon>
        <taxon>Bacillota</taxon>
        <taxon>Bacilli</taxon>
        <taxon>Bacillales</taxon>
        <taxon>Bacillales Family XII. Incertae Sedis</taxon>
        <taxon>Exiguobacterium</taxon>
    </lineage>
</organism>
<dbReference type="RefSeq" id="WP_034815182.1">
    <property type="nucleotide sequence ID" value="NZ_JANIEK010000001.1"/>
</dbReference>
<name>A0ABT2KU71_9BACL</name>
<comment type="caution">
    <text evidence="1">The sequence shown here is derived from an EMBL/GenBank/DDBJ whole genome shotgun (WGS) entry which is preliminary data.</text>
</comment>
<dbReference type="Gene3D" id="1.20.120.1450">
    <property type="match status" value="1"/>
</dbReference>
<reference evidence="1 2" key="1">
    <citation type="submission" date="2022-07" db="EMBL/GenBank/DDBJ databases">
        <title>Genomic and pangenome structural analysis of the polyextremophile Exiguobacterium.</title>
        <authorList>
            <person name="Shen L."/>
        </authorList>
    </citation>
    <scope>NUCLEOTIDE SEQUENCE [LARGE SCALE GENOMIC DNA]</scope>
    <source>
        <strain evidence="1 2">12_1</strain>
    </source>
</reference>
<evidence type="ECO:0000313" key="1">
    <source>
        <dbReference type="EMBL" id="MCT4793956.1"/>
    </source>
</evidence>
<dbReference type="Pfam" id="PF07307">
    <property type="entry name" value="HEPPP_synt_1"/>
    <property type="match status" value="1"/>
</dbReference>
<dbReference type="EMBL" id="JANIEK010000001">
    <property type="protein sequence ID" value="MCT4793956.1"/>
    <property type="molecule type" value="Genomic_DNA"/>
</dbReference>
<accession>A0ABT2KU71</accession>
<sequence length="190" mass="21627">MEQWTNESVVTDLARQIEQRMTHPYLTRHEIVPAVDMPLLRWMVELIDEESTEQQQLVLATYFAHQALELHDQVKDCPNGSLARQLNVLAGDFASAQFYKILARFPTDFSDRFGRTVQLVNGAKCTLALDDEISVSTWMEANFGLVKTFAELIGQTYLTSYGKQIIEQRATTLHKEQREQLSALLAHAVA</sequence>
<gene>
    <name evidence="1" type="ORF">NQG31_00295</name>
</gene>
<dbReference type="InterPro" id="IPR009920">
    <property type="entry name" value="HEPPP_synth_su1"/>
</dbReference>
<keyword evidence="2" id="KW-1185">Reference proteome</keyword>
<evidence type="ECO:0000313" key="2">
    <source>
        <dbReference type="Proteomes" id="UP001206821"/>
    </source>
</evidence>
<proteinExistence type="predicted"/>
<dbReference type="Proteomes" id="UP001206821">
    <property type="component" value="Unassembled WGS sequence"/>
</dbReference>